<evidence type="ECO:0000256" key="1">
    <source>
        <dbReference type="SAM" id="Phobius"/>
    </source>
</evidence>
<dbReference type="Proteomes" id="UP000325577">
    <property type="component" value="Linkage Group LG2"/>
</dbReference>
<evidence type="ECO:0000313" key="2">
    <source>
        <dbReference type="EMBL" id="KAA8531639.1"/>
    </source>
</evidence>
<name>A0A5J5AN28_9ASTE</name>
<keyword evidence="1" id="KW-1133">Transmembrane helix</keyword>
<reference evidence="2 3" key="1">
    <citation type="submission" date="2019-09" db="EMBL/GenBank/DDBJ databases">
        <title>A chromosome-level genome assembly of the Chinese tupelo Nyssa sinensis.</title>
        <authorList>
            <person name="Yang X."/>
            <person name="Kang M."/>
            <person name="Yang Y."/>
            <person name="Xiong H."/>
            <person name="Wang M."/>
            <person name="Zhang Z."/>
            <person name="Wang Z."/>
            <person name="Wu H."/>
            <person name="Ma T."/>
            <person name="Liu J."/>
            <person name="Xi Z."/>
        </authorList>
    </citation>
    <scope>NUCLEOTIDE SEQUENCE [LARGE SCALE GENOMIC DNA]</scope>
    <source>
        <strain evidence="2">J267</strain>
        <tissue evidence="2">Leaf</tissue>
    </source>
</reference>
<protein>
    <submittedName>
        <fullName evidence="2">Uncharacterized protein</fullName>
    </submittedName>
</protein>
<gene>
    <name evidence="2" type="ORF">F0562_006644</name>
</gene>
<keyword evidence="1" id="KW-0472">Membrane</keyword>
<dbReference type="EMBL" id="CM018043">
    <property type="protein sequence ID" value="KAA8531639.1"/>
    <property type="molecule type" value="Genomic_DNA"/>
</dbReference>
<proteinExistence type="predicted"/>
<accession>A0A5J5AN28</accession>
<keyword evidence="3" id="KW-1185">Reference proteome</keyword>
<keyword evidence="1" id="KW-0812">Transmembrane</keyword>
<organism evidence="2 3">
    <name type="scientific">Nyssa sinensis</name>
    <dbReference type="NCBI Taxonomy" id="561372"/>
    <lineage>
        <taxon>Eukaryota</taxon>
        <taxon>Viridiplantae</taxon>
        <taxon>Streptophyta</taxon>
        <taxon>Embryophyta</taxon>
        <taxon>Tracheophyta</taxon>
        <taxon>Spermatophyta</taxon>
        <taxon>Magnoliopsida</taxon>
        <taxon>eudicotyledons</taxon>
        <taxon>Gunneridae</taxon>
        <taxon>Pentapetalae</taxon>
        <taxon>asterids</taxon>
        <taxon>Cornales</taxon>
        <taxon>Nyssaceae</taxon>
        <taxon>Nyssa</taxon>
    </lineage>
</organism>
<evidence type="ECO:0000313" key="3">
    <source>
        <dbReference type="Proteomes" id="UP000325577"/>
    </source>
</evidence>
<dbReference type="AlphaFoldDB" id="A0A5J5AN28"/>
<feature type="transmembrane region" description="Helical" evidence="1">
    <location>
        <begin position="64"/>
        <end position="84"/>
    </location>
</feature>
<sequence>MMMDRLEGRAAVAMEEWWVVRGANSGWGDGRRRKDGDDGVAVSPVLKIGETAELWHWRRWGAVVMGRLCGAMVTGAAVVLFGVLW</sequence>